<reference evidence="3" key="2">
    <citation type="submission" date="2024-01" db="EMBL/GenBank/DDBJ databases">
        <title>Comparative genomics of Cryptococcus and Kwoniella reveals pathogenesis evolution and contrasting modes of karyotype evolution via chromosome fusion or intercentromeric recombination.</title>
        <authorList>
            <person name="Coelho M.A."/>
            <person name="David-Palma M."/>
            <person name="Shea T."/>
            <person name="Bowers K."/>
            <person name="McGinley-Smith S."/>
            <person name="Mohammad A.W."/>
            <person name="Gnirke A."/>
            <person name="Yurkov A.M."/>
            <person name="Nowrousian M."/>
            <person name="Sun S."/>
            <person name="Cuomo C.A."/>
            <person name="Heitman J."/>
        </authorList>
    </citation>
    <scope>NUCLEOTIDE SEQUENCE</scope>
    <source>
        <strain evidence="3">CBS 12478</strain>
    </source>
</reference>
<dbReference type="KEGG" id="ksn:43590551"/>
<feature type="compositionally biased region" description="Basic and acidic residues" evidence="1">
    <location>
        <begin position="380"/>
        <end position="390"/>
    </location>
</feature>
<evidence type="ECO:0000256" key="1">
    <source>
        <dbReference type="SAM" id="MobiDB-lite"/>
    </source>
</evidence>
<evidence type="ECO:0000313" key="4">
    <source>
        <dbReference type="Proteomes" id="UP000322225"/>
    </source>
</evidence>
<feature type="compositionally biased region" description="Basic and acidic residues" evidence="1">
    <location>
        <begin position="350"/>
        <end position="366"/>
    </location>
</feature>
<feature type="chain" id="PRO_5043792345" evidence="2">
    <location>
        <begin position="23"/>
        <end position="471"/>
    </location>
</feature>
<reference evidence="3" key="1">
    <citation type="submission" date="2017-08" db="EMBL/GenBank/DDBJ databases">
        <authorList>
            <person name="Cuomo C."/>
            <person name="Billmyre B."/>
            <person name="Heitman J."/>
        </authorList>
    </citation>
    <scope>NUCLEOTIDE SEQUENCE</scope>
    <source>
        <strain evidence="3">CBS 12478</strain>
    </source>
</reference>
<keyword evidence="2" id="KW-0732">Signal</keyword>
<name>A0A5M6BUF0_9TREE</name>
<feature type="region of interest" description="Disordered" evidence="1">
    <location>
        <begin position="316"/>
        <end position="471"/>
    </location>
</feature>
<evidence type="ECO:0000313" key="3">
    <source>
        <dbReference type="EMBL" id="WWD18226.1"/>
    </source>
</evidence>
<dbReference type="AlphaFoldDB" id="A0A5M6BUF0"/>
<keyword evidence="4" id="KW-1185">Reference proteome</keyword>
<gene>
    <name evidence="3" type="ORF">CI109_102676</name>
</gene>
<dbReference type="GeneID" id="43590551"/>
<accession>A0A5M6BUF0</accession>
<dbReference type="Proteomes" id="UP000322225">
    <property type="component" value="Chromosome 4"/>
</dbReference>
<dbReference type="RefSeq" id="XP_031859414.1">
    <property type="nucleotide sequence ID" value="XM_032006393.1"/>
</dbReference>
<dbReference type="OrthoDB" id="2565397at2759"/>
<dbReference type="EMBL" id="CP144054">
    <property type="protein sequence ID" value="WWD18226.1"/>
    <property type="molecule type" value="Genomic_DNA"/>
</dbReference>
<sequence length="471" mass="51574">MLLPTPTLLVVLLSLAAPLIDAQSTEPKTASPNYKECKHGKDDPTCSPLVSDAEVSYIRDSHGRFKLLNQKHPELKKSRARFTTVTVTTTPTRTVPTLLDPTPPIKKEEMEMEDTGDQKITREEESVHPDYFSRGSGAQPYKKRSFLPYPLSSPPMGYFNFQSSDVDQDSVIPQFTVKAADDNEDDDIVLNSVPPQNIAPTSSPIYNDVGEGGESSMGNAKWGGFSSWGRPWRRTSSSDDITTTAKHIDDEGEAKLFRGWATKRQFSRETNNFVLPFSFSSFLPFPPSPAPPALLISPSAPVDIVPGSTSVGDVVGGTSVNESTGNAKWGGFRNWGRPWRRSASISTNDDDSKRANDDHDEEEQRYTTESTAGGRGAPPIKRDNGNESERGWWGFQASAPSPAPEPASAPPSEIVTPPTTDAPSTDTVGEDTGNAKWRNWGRPWKRTSQDDQVDQEGNEKWMGRGSGAPPF</sequence>
<feature type="region of interest" description="Disordered" evidence="1">
    <location>
        <begin position="24"/>
        <end position="43"/>
    </location>
</feature>
<feature type="compositionally biased region" description="Low complexity" evidence="1">
    <location>
        <begin position="410"/>
        <end position="427"/>
    </location>
</feature>
<protein>
    <submittedName>
        <fullName evidence="3">Uncharacterized protein</fullName>
    </submittedName>
</protein>
<organism evidence="3 4">
    <name type="scientific">Kwoniella shandongensis</name>
    <dbReference type="NCBI Taxonomy" id="1734106"/>
    <lineage>
        <taxon>Eukaryota</taxon>
        <taxon>Fungi</taxon>
        <taxon>Dikarya</taxon>
        <taxon>Basidiomycota</taxon>
        <taxon>Agaricomycotina</taxon>
        <taxon>Tremellomycetes</taxon>
        <taxon>Tremellales</taxon>
        <taxon>Cryptococcaceae</taxon>
        <taxon>Kwoniella</taxon>
    </lineage>
</organism>
<proteinExistence type="predicted"/>
<feature type="signal peptide" evidence="2">
    <location>
        <begin position="1"/>
        <end position="22"/>
    </location>
</feature>
<evidence type="ECO:0000256" key="2">
    <source>
        <dbReference type="SAM" id="SignalP"/>
    </source>
</evidence>